<evidence type="ECO:0000313" key="3">
    <source>
        <dbReference type="Proteomes" id="UP000317167"/>
    </source>
</evidence>
<keyword evidence="1" id="KW-0812">Transmembrane</keyword>
<accession>A0A552YYQ2</accession>
<evidence type="ECO:0000256" key="1">
    <source>
        <dbReference type="SAM" id="Phobius"/>
    </source>
</evidence>
<proteinExistence type="predicted"/>
<reference evidence="2 3" key="1">
    <citation type="submission" date="2019-07" db="EMBL/GenBank/DDBJ databases">
        <title>Draft genome of 7 Lactococcus lactis strains isolated from an artisanal cheese production.</title>
        <authorList>
            <person name="Biolcati F."/>
            <person name="Bottero M.T."/>
            <person name="Dalmasso A."/>
            <person name="Mcauliffe O."/>
        </authorList>
    </citation>
    <scope>NUCLEOTIDE SEQUENCE [LARGE SCALE GENOMIC DNA]</scope>
    <source>
        <strain evidence="2 3">MRS45.2</strain>
    </source>
</reference>
<evidence type="ECO:0000313" key="2">
    <source>
        <dbReference type="EMBL" id="TRW72370.1"/>
    </source>
</evidence>
<keyword evidence="1" id="KW-1133">Transmembrane helix</keyword>
<dbReference type="EMBL" id="VJWV01000016">
    <property type="protein sequence ID" value="TRW72370.1"/>
    <property type="molecule type" value="Genomic_DNA"/>
</dbReference>
<sequence length="122" mass="15007">MMKNIMDLWLYFYISCIYFLPLIALMRSSNKNSNFLLRRLLFPFEYLIQRRLEKTTNYNRGSIRVVHIFIWFFSIFSLMFATAPLNFFHEPLENHTTLLLFITYYCMLAPFCFWFQPRNLKQ</sequence>
<dbReference type="Proteomes" id="UP000317167">
    <property type="component" value="Unassembled WGS sequence"/>
</dbReference>
<feature type="transmembrane region" description="Helical" evidence="1">
    <location>
        <begin position="97"/>
        <end position="115"/>
    </location>
</feature>
<feature type="transmembrane region" description="Helical" evidence="1">
    <location>
        <begin position="6"/>
        <end position="26"/>
    </location>
</feature>
<gene>
    <name evidence="2" type="ORF">FNJ53_12105</name>
</gene>
<keyword evidence="1" id="KW-0472">Membrane</keyword>
<name>A0A552YYQ2_9LACT</name>
<protein>
    <submittedName>
        <fullName evidence="2">Uncharacterized protein</fullName>
    </submittedName>
</protein>
<feature type="transmembrane region" description="Helical" evidence="1">
    <location>
        <begin position="65"/>
        <end position="85"/>
    </location>
</feature>
<organism evidence="2 3">
    <name type="scientific">Lactococcus lactis</name>
    <dbReference type="NCBI Taxonomy" id="1358"/>
    <lineage>
        <taxon>Bacteria</taxon>
        <taxon>Bacillati</taxon>
        <taxon>Bacillota</taxon>
        <taxon>Bacilli</taxon>
        <taxon>Lactobacillales</taxon>
        <taxon>Streptococcaceae</taxon>
        <taxon>Lactococcus</taxon>
    </lineage>
</organism>
<dbReference type="AlphaFoldDB" id="A0A552YYQ2"/>
<comment type="caution">
    <text evidence="2">The sequence shown here is derived from an EMBL/GenBank/DDBJ whole genome shotgun (WGS) entry which is preliminary data.</text>
</comment>